<dbReference type="OMA" id="RREMQYC"/>
<dbReference type="PROSITE" id="PS51700">
    <property type="entry name" value="SEPARIN"/>
    <property type="match status" value="1"/>
</dbReference>
<evidence type="ECO:0000256" key="1">
    <source>
        <dbReference type="ARBA" id="ARBA00000451"/>
    </source>
</evidence>
<dbReference type="InParanoid" id="A0A0L0HPE0"/>
<dbReference type="GO" id="GO:0005634">
    <property type="term" value="C:nucleus"/>
    <property type="evidence" value="ECO:0007669"/>
    <property type="project" value="InterPro"/>
</dbReference>
<dbReference type="Pfam" id="PF03568">
    <property type="entry name" value="Separin_C"/>
    <property type="match status" value="1"/>
</dbReference>
<dbReference type="GO" id="GO:0004197">
    <property type="term" value="F:cysteine-type endopeptidase activity"/>
    <property type="evidence" value="ECO:0007669"/>
    <property type="project" value="InterPro"/>
</dbReference>
<evidence type="ECO:0000313" key="8">
    <source>
        <dbReference type="Proteomes" id="UP000053201"/>
    </source>
</evidence>
<dbReference type="Proteomes" id="UP000053201">
    <property type="component" value="Unassembled WGS sequence"/>
</dbReference>
<dbReference type="STRING" id="645134.A0A0L0HPE0"/>
<evidence type="ECO:0000256" key="4">
    <source>
        <dbReference type="ARBA" id="ARBA00022829"/>
    </source>
</evidence>
<feature type="domain" description="Peptidase C50" evidence="6">
    <location>
        <begin position="1926"/>
        <end position="2021"/>
    </location>
</feature>
<dbReference type="PANTHER" id="PTHR12792">
    <property type="entry name" value="EXTRA SPINDLE POLES 1-RELATED"/>
    <property type="match status" value="1"/>
</dbReference>
<dbReference type="GO" id="GO:0044732">
    <property type="term" value="C:mitotic spindle pole body"/>
    <property type="evidence" value="ECO:0007669"/>
    <property type="project" value="TreeGrafter"/>
</dbReference>
<proteinExistence type="predicted"/>
<feature type="region of interest" description="Disordered" evidence="5">
    <location>
        <begin position="47"/>
        <end position="73"/>
    </location>
</feature>
<keyword evidence="4" id="KW-0159">Chromosome partition</keyword>
<evidence type="ECO:0000256" key="2">
    <source>
        <dbReference type="ARBA" id="ARBA00012489"/>
    </source>
</evidence>
<dbReference type="GeneID" id="27685915"/>
<dbReference type="VEuPathDB" id="FungiDB:SPPG_02321"/>
<dbReference type="SUPFAM" id="SSF48452">
    <property type="entry name" value="TPR-like"/>
    <property type="match status" value="1"/>
</dbReference>
<dbReference type="InterPro" id="IPR005314">
    <property type="entry name" value="Peptidase_C50"/>
</dbReference>
<dbReference type="Gene3D" id="1.25.40.10">
    <property type="entry name" value="Tetratricopeptide repeat domain"/>
    <property type="match status" value="1"/>
</dbReference>
<sequence length="2109" mass="234229">MQDVTDTTSSDSAEALLLALSSPGQCTGALSMRIRAFLAPALQHGDVSGLSSTAGGGSATRIPKRRGTGSKVTVGTTTTRASLMQPLETIAARLGPFAMKVLNQAVRMLTACANEKNANKVSSTRSVPAKPAEVSPATCAPVRKTKTATKTRPRFDSTATTKAGRTTMADRNGVNLTVEQCLADCSECSLEALSILQRYLTLNSLDLEKVACNIASRLVDLGELDRGLKLLMYIHRRLWIENCTSPSTTPSLNGRRRPAASTRGRKLGTTIESRFLKSAKGQSSSSSKTNCNREGKEPRKGSISESLLQLPSICSPDSCSARLSLGLMCMTVALKCWLLDQANRNAIVTEQLLMKPFGIYSLCKLLKTMDEVNGAKSSENVFRLLYRTSLNENEWDPQAALNLRKLALAFYVESSGVTYANFAEQVFKFGMAFEHAGKSLDANQRAAALLDFYIASLDLAEKLLETGQRPQLASCKWCDHCVYVAKKMNRADIVTRTLKHARMVMKATDDRISTDIASCAFLTFNRLEALALKFTGAVVRQSDPEEAYAAADELESSLRELTKTLQVGECAEGTAQTVQHFIRSIDTVVKMSGEIASKPDFDENSLIQKLETRCWRPVFMGLVQLNEILQTKNAESGTVSDADLRKLVPGIVACFNTLGRIDSGCGLQGKGPFLDHLKAAAALSAKHAFEEGLRSTANTCYFLGGIFYKEKHWEMAGTLFSLSCDVLGNYLDGVTESHKTTSAEVQLQVSKRYELCSICYSMLHDYETSLMFIKKAILQLLSLPVVESAEDSAPPDPALLRLVDRYVKTRTPSRPYIPLMEFVGGSDSPGQMEKVIPLAEYELKLLQGIEGNPGIYSGQTRLIDGLLDWYQEQSFPIRRSRMLLEKAEVLRTCDIESIGSVSDAEALCKAAIELLKASRCNDSYGNDRDRINECDNDLALAYSYLGMCMNDQDRYQVKPFTIALQIWKRLLVRVPQYTYNAKPGPKKPKASAFFADLRATYHHIRRLTDYFEMLNQPLNRILCGRLLLRLTTLLRDTDDLRKEAATLYGEIGFAYILLGYTGQAGVALAHGRMLVDSGQCTTEGSTFWQLCYSFYLCCIGNQSKSETTFKKVKPPQPSSQKDGRRHVVFGTFSRSVHTSLPAFAFFVHAYICFGSGSLAGAIADAERCLRLLSKEVKSLKSRSEGLSEITNAMSTLSLTGSQKGSKAEALYGKILCSAQWHFVHRFLSCYMWLGQLYVRQGSVMEAEHFYREGLELATLVHSQIFMSAFLLGLAEVDYRCYRLTESAQQIDTAVECQENVSPDVTVRDVVQSKIHKGDQQLRGEEYDEALNCFLEAEILLDEAMTDAVITNLEEKDLRGTETPRERKIIHLSPAKRKALSSSRLAQEKSDIQYECAVLSEKKVEIISRIGWALCKQGKLETSEKKLMSADDFLHRGLGQAEYTGALAKVKLQKLLQALRTNPLFTMFSDSAFSLPWCVSKRVTTSSSRQTKAFKAAVAVQRTIAQVQELFKEAFASVYPYGSPQLCHEISHGLALLNVMRAYLTGGTDDSDASDLALSSALYLELSKGLTSRREMLASVRDKLLRRSGQSSWPVPMSEIRASITDGEVGSAATENIAEECTHGSTMTISEFRDDIINALPEDWIVCSLSVDLEREDMYLTRLEKGSSPVVVRLPLKRQAMREGEDNGLLYGEVIGELQDILTASNATTENADAYVTREDKAEWWKKRKELDQRLKALLEEIELVWLGAFRGLLITDEYDSPSCTDVLLEFKEKVEKIIFKAVSTKAGRGKRASVLPIDSDLCRMLLRLGPDPSPDDIEDALFHLMDAYQYSGTNVDYDELNIDLMESDMRDALVAFHETYQNVMGNTSARNKPSRHLILIPDKHLHMIPWESLPVLRNRPVCRLPSIFFLQNILLQLKKQNLVVDPQKTYYLLNPSQDLVRTQEQFQEMVTSQEGWSGLISRAPSEDDWASALSSKDLFIYFGHGGGEQYIRGHRVRELDRCAVTLLLGCSSGCLRPAGEFDPHGTPLNYILGGSQAIVANLWDVTDRDLDRFSCAMFEKWGLVTSRETGHIDRSSIAEAVTTSRDVCTLKYLTGAAPVVYGVPVYLKR</sequence>
<accession>A0A0L0HPE0</accession>
<dbReference type="GO" id="GO:0006508">
    <property type="term" value="P:proteolysis"/>
    <property type="evidence" value="ECO:0007669"/>
    <property type="project" value="InterPro"/>
</dbReference>
<feature type="compositionally biased region" description="Basic and acidic residues" evidence="5">
    <location>
        <begin position="291"/>
        <end position="302"/>
    </location>
</feature>
<comment type="catalytic activity">
    <reaction evidence="1">
        <text>All bonds known to be hydrolyzed by this endopeptidase have arginine in P1 and an acidic residue in P4. P6 is often occupied by an acidic residue or by a hydroxy-amino-acid residue, the phosphorylation of which enhances cleavage.</text>
        <dbReference type="EC" id="3.4.22.49"/>
    </reaction>
</comment>
<name>A0A0L0HPE0_SPIPD</name>
<dbReference type="GO" id="GO:0051307">
    <property type="term" value="P:meiotic chromosome separation"/>
    <property type="evidence" value="ECO:0007669"/>
    <property type="project" value="TreeGrafter"/>
</dbReference>
<dbReference type="GO" id="GO:0072686">
    <property type="term" value="C:mitotic spindle"/>
    <property type="evidence" value="ECO:0007669"/>
    <property type="project" value="TreeGrafter"/>
</dbReference>
<reference evidence="7 8" key="1">
    <citation type="submission" date="2009-08" db="EMBL/GenBank/DDBJ databases">
        <title>The Genome Sequence of Spizellomyces punctatus strain DAOM BR117.</title>
        <authorList>
            <consortium name="The Broad Institute Genome Sequencing Platform"/>
            <person name="Russ C."/>
            <person name="Cuomo C."/>
            <person name="Shea T."/>
            <person name="Young S.K."/>
            <person name="Zeng Q."/>
            <person name="Koehrsen M."/>
            <person name="Haas B."/>
            <person name="Borodovsky M."/>
            <person name="Guigo R."/>
            <person name="Alvarado L."/>
            <person name="Berlin A."/>
            <person name="Bochicchio J."/>
            <person name="Borenstein D."/>
            <person name="Chapman S."/>
            <person name="Chen Z."/>
            <person name="Engels R."/>
            <person name="Freedman E."/>
            <person name="Gellesch M."/>
            <person name="Goldberg J."/>
            <person name="Griggs A."/>
            <person name="Gujja S."/>
            <person name="Heiman D."/>
            <person name="Hepburn T."/>
            <person name="Howarth C."/>
            <person name="Jen D."/>
            <person name="Larson L."/>
            <person name="Lewis B."/>
            <person name="Mehta T."/>
            <person name="Park D."/>
            <person name="Pearson M."/>
            <person name="Roberts A."/>
            <person name="Saif S."/>
            <person name="Shenoy N."/>
            <person name="Sisk P."/>
            <person name="Stolte C."/>
            <person name="Sykes S."/>
            <person name="Thomson T."/>
            <person name="Walk T."/>
            <person name="White J."/>
            <person name="Yandava C."/>
            <person name="Burger G."/>
            <person name="Gray M.W."/>
            <person name="Holland P.W.H."/>
            <person name="King N."/>
            <person name="Lang F.B.F."/>
            <person name="Roger A.J."/>
            <person name="Ruiz-Trillo I."/>
            <person name="Lander E."/>
            <person name="Nusbaum C."/>
        </authorList>
    </citation>
    <scope>NUCLEOTIDE SEQUENCE [LARGE SCALE GENOMIC DNA]</scope>
    <source>
        <strain evidence="7 8">DAOM BR117</strain>
    </source>
</reference>
<dbReference type="EC" id="3.4.22.49" evidence="2"/>
<dbReference type="PANTHER" id="PTHR12792:SF0">
    <property type="entry name" value="SEPARIN"/>
    <property type="match status" value="1"/>
</dbReference>
<evidence type="ECO:0000256" key="5">
    <source>
        <dbReference type="SAM" id="MobiDB-lite"/>
    </source>
</evidence>
<dbReference type="RefSeq" id="XP_016611310.1">
    <property type="nucleotide sequence ID" value="XM_016750613.1"/>
</dbReference>
<organism evidence="7 8">
    <name type="scientific">Spizellomyces punctatus (strain DAOM BR117)</name>
    <dbReference type="NCBI Taxonomy" id="645134"/>
    <lineage>
        <taxon>Eukaryota</taxon>
        <taxon>Fungi</taxon>
        <taxon>Fungi incertae sedis</taxon>
        <taxon>Chytridiomycota</taxon>
        <taxon>Chytridiomycota incertae sedis</taxon>
        <taxon>Chytridiomycetes</taxon>
        <taxon>Spizellomycetales</taxon>
        <taxon>Spizellomycetaceae</taxon>
        <taxon>Spizellomyces</taxon>
    </lineage>
</organism>
<dbReference type="eggNOG" id="KOG1849">
    <property type="taxonomic scope" value="Eukaryota"/>
</dbReference>
<dbReference type="EMBL" id="KQ257452">
    <property type="protein sequence ID" value="KND03271.1"/>
    <property type="molecule type" value="Genomic_DNA"/>
</dbReference>
<protein>
    <recommendedName>
        <fullName evidence="2">separase</fullName>
        <ecNumber evidence="2">3.4.22.49</ecNumber>
    </recommendedName>
</protein>
<evidence type="ECO:0000259" key="6">
    <source>
        <dbReference type="PROSITE" id="PS51700"/>
    </source>
</evidence>
<keyword evidence="3" id="KW-0378">Hydrolase</keyword>
<dbReference type="InterPro" id="IPR011990">
    <property type="entry name" value="TPR-like_helical_dom_sf"/>
</dbReference>
<evidence type="ECO:0000256" key="3">
    <source>
        <dbReference type="ARBA" id="ARBA00022801"/>
    </source>
</evidence>
<dbReference type="OrthoDB" id="10255632at2759"/>
<dbReference type="InterPro" id="IPR030397">
    <property type="entry name" value="SEPARIN_core_dom"/>
</dbReference>
<feature type="region of interest" description="Disordered" evidence="5">
    <location>
        <begin position="277"/>
        <end position="303"/>
    </location>
</feature>
<gene>
    <name evidence="7" type="ORF">SPPG_02321</name>
</gene>
<keyword evidence="8" id="KW-1185">Reference proteome</keyword>
<evidence type="ECO:0000313" key="7">
    <source>
        <dbReference type="EMBL" id="KND03271.1"/>
    </source>
</evidence>
<dbReference type="GO" id="GO:0005737">
    <property type="term" value="C:cytoplasm"/>
    <property type="evidence" value="ECO:0007669"/>
    <property type="project" value="TreeGrafter"/>
</dbReference>